<accession>A0A7G7MQG1</accession>
<keyword evidence="6" id="KW-1185">Reference proteome</keyword>
<dbReference type="PANTHER" id="PTHR12631">
    <property type="entry name" value="ALPHA-L-IDURONIDASE"/>
    <property type="match status" value="1"/>
</dbReference>
<dbReference type="PANTHER" id="PTHR12631:SF10">
    <property type="entry name" value="BETA-XYLOSIDASE-LIKE PROTEIN-RELATED"/>
    <property type="match status" value="1"/>
</dbReference>
<evidence type="ECO:0000313" key="6">
    <source>
        <dbReference type="Proteomes" id="UP000515728"/>
    </source>
</evidence>
<evidence type="ECO:0000313" key="5">
    <source>
        <dbReference type="EMBL" id="QNG55022.1"/>
    </source>
</evidence>
<dbReference type="SUPFAM" id="SSF51445">
    <property type="entry name" value="(Trans)glycosidases"/>
    <property type="match status" value="1"/>
</dbReference>
<evidence type="ECO:0000256" key="2">
    <source>
        <dbReference type="ARBA" id="ARBA00023295"/>
    </source>
</evidence>
<dbReference type="KEGG" id="ppel:H6H00_14815"/>
<reference evidence="5 6" key="1">
    <citation type="submission" date="2020-08" db="EMBL/GenBank/DDBJ databases">
        <authorList>
            <person name="Mo P."/>
        </authorList>
    </citation>
    <scope>NUCLEOTIDE SEQUENCE [LARGE SCALE GENOMIC DNA]</scope>
    <source>
        <strain evidence="5 6">CGMCC 4.1532</strain>
    </source>
</reference>
<keyword evidence="1 3" id="KW-0378">Hydrolase</keyword>
<evidence type="ECO:0000256" key="1">
    <source>
        <dbReference type="ARBA" id="ARBA00022801"/>
    </source>
</evidence>
<dbReference type="InterPro" id="IPR051923">
    <property type="entry name" value="Glycosyl_Hydrolase_39"/>
</dbReference>
<dbReference type="InterPro" id="IPR001547">
    <property type="entry name" value="Glyco_hydro_5"/>
</dbReference>
<gene>
    <name evidence="5" type="ORF">H6H00_14815</name>
</gene>
<feature type="domain" description="Glycoside hydrolase family 5" evidence="4">
    <location>
        <begin position="65"/>
        <end position="304"/>
    </location>
</feature>
<dbReference type="InterPro" id="IPR017853">
    <property type="entry name" value="GH"/>
</dbReference>
<dbReference type="GO" id="GO:0000272">
    <property type="term" value="P:polysaccharide catabolic process"/>
    <property type="evidence" value="ECO:0007669"/>
    <property type="project" value="InterPro"/>
</dbReference>
<protein>
    <submittedName>
        <fullName evidence="5">Cellulase family glycosylhydrolase</fullName>
    </submittedName>
</protein>
<name>A0A7G7MQG1_9PSEU</name>
<keyword evidence="2 3" id="KW-0326">Glycosidase</keyword>
<evidence type="ECO:0000256" key="3">
    <source>
        <dbReference type="RuleBase" id="RU361153"/>
    </source>
</evidence>
<evidence type="ECO:0000259" key="4">
    <source>
        <dbReference type="Pfam" id="PF00150"/>
    </source>
</evidence>
<dbReference type="EMBL" id="CP060131">
    <property type="protein sequence ID" value="QNG55022.1"/>
    <property type="molecule type" value="Genomic_DNA"/>
</dbReference>
<dbReference type="GO" id="GO:0004553">
    <property type="term" value="F:hydrolase activity, hydrolyzing O-glycosyl compounds"/>
    <property type="evidence" value="ECO:0007669"/>
    <property type="project" value="InterPro"/>
</dbReference>
<dbReference type="Gene3D" id="3.20.20.80">
    <property type="entry name" value="Glycosidases"/>
    <property type="match status" value="1"/>
</dbReference>
<sequence length="363" mass="40128">MSTRTRWGVGATALVAVVALFAITAARVQDPNPEPAVMALERGERQESLQLGVTVFSMWRDWEFLDELLDRARDSGSPWLRVDMGWCTLEERGRGVVSEWYQSRLDATVAGAAARGLQLLVAVGCTPTWAGGTSYDSLPPDPSEYERVTRYLAERYRGQVAAWEIWNEPDCIGGCPDGSPEEFVPTLQAGYRGIKAGDPDATVVSGGISGTNADWIARMYAAGARGYFDALAVHPYQNPADAPPDAPPTERIYRLTSLPSVRHVMVENGDADVPIWFTEFGWTTADSGDRPGVDEPTQAAYLRQAVEQVQRDNPYVTHAFWFTMRDRDDWTPYENEFGLLHVDGSEKPAYGALGEANAWLEEQ</sequence>
<organism evidence="5 6">
    <name type="scientific">Pseudonocardia petroleophila</name>
    <dbReference type="NCBI Taxonomy" id="37331"/>
    <lineage>
        <taxon>Bacteria</taxon>
        <taxon>Bacillati</taxon>
        <taxon>Actinomycetota</taxon>
        <taxon>Actinomycetes</taxon>
        <taxon>Pseudonocardiales</taxon>
        <taxon>Pseudonocardiaceae</taxon>
        <taxon>Pseudonocardia</taxon>
    </lineage>
</organism>
<dbReference type="AlphaFoldDB" id="A0A7G7MQG1"/>
<dbReference type="Proteomes" id="UP000515728">
    <property type="component" value="Chromosome"/>
</dbReference>
<proteinExistence type="inferred from homology"/>
<dbReference type="RefSeq" id="WP_185721820.1">
    <property type="nucleotide sequence ID" value="NZ_BAAAWI010000001.1"/>
</dbReference>
<dbReference type="Pfam" id="PF00150">
    <property type="entry name" value="Cellulase"/>
    <property type="match status" value="1"/>
</dbReference>
<comment type="similarity">
    <text evidence="3">Belongs to the glycosyl hydrolase 5 (cellulase A) family.</text>
</comment>